<feature type="domain" description="BTB" evidence="1">
    <location>
        <begin position="418"/>
        <end position="477"/>
    </location>
</feature>
<dbReference type="SMART" id="SM00225">
    <property type="entry name" value="BTB"/>
    <property type="match status" value="2"/>
</dbReference>
<evidence type="ECO:0000259" key="1">
    <source>
        <dbReference type="PROSITE" id="PS50097"/>
    </source>
</evidence>
<dbReference type="SUPFAM" id="SSF49599">
    <property type="entry name" value="TRAF domain-like"/>
    <property type="match status" value="1"/>
</dbReference>
<name>A0A087TIW5_STEMI</name>
<accession>A0A087TIW5</accession>
<dbReference type="Proteomes" id="UP000054359">
    <property type="component" value="Unassembled WGS sequence"/>
</dbReference>
<reference evidence="3 4" key="1">
    <citation type="submission" date="2013-11" db="EMBL/GenBank/DDBJ databases">
        <title>Genome sequencing of Stegodyphus mimosarum.</title>
        <authorList>
            <person name="Bechsgaard J."/>
        </authorList>
    </citation>
    <scope>NUCLEOTIDE SEQUENCE [LARGE SCALE GENOMIC DNA]</scope>
</reference>
<dbReference type="OrthoDB" id="6435602at2759"/>
<dbReference type="GO" id="GO:0030163">
    <property type="term" value="P:protein catabolic process"/>
    <property type="evidence" value="ECO:0007669"/>
    <property type="project" value="UniProtKB-ARBA"/>
</dbReference>
<dbReference type="InterPro" id="IPR002083">
    <property type="entry name" value="MATH/TRAF_dom"/>
</dbReference>
<dbReference type="Gene3D" id="2.60.210.10">
    <property type="entry name" value="Apoptosis, Tumor Necrosis Factor Receptor Associated Protein 2, Chain A"/>
    <property type="match status" value="1"/>
</dbReference>
<dbReference type="CDD" id="cd18186">
    <property type="entry name" value="BTB_POZ_ZBTB_KLHL-like"/>
    <property type="match status" value="1"/>
</dbReference>
<dbReference type="Gene3D" id="3.30.710.10">
    <property type="entry name" value="Potassium Channel Kv1.1, Chain A"/>
    <property type="match status" value="2"/>
</dbReference>
<sequence length="509" mass="59297">MLIEQLAEGIPAMEKQHRNTDQFVFTWVIENFSMWIPYEQYLFSPRFILNSLPDMEWYIVFYPTQRSERNCRFFFLQRTGFLPQRCTVNCDIQILDSHENLILKRELIFDRFSSAYDFTCFCIKHHSWKFLTDDVLIIQCNLQAVEEKDNNDPLPQISYENGLFTDATLRAGDALFRVHKAMLWARWPKLLEKIGSEANFELVMDVRPAVLEAMLQYVYSGKLDCSKSNSLKQLSSAVARYELPNLSSAAVVAQKARTRIYGDKVSLEWPIINASSLPVGTELQSQVFTVNKLTTQRWYLIFHVGRNVYGRVYEIFICRVCDHKSQPTFVTTKISFDKNHSKENEQELESDAKWKCASLSQSDLKDPYNVLKLKCELKFCINSHSSEITESSYAFVSSLDHHHFISDLRKLYRSEIFSDVIIVAGSKSFCAHKFILCAQSPVFFKMFQTEMAHFVTIPNVDPDVIDQMLIYMYTGKVLESFYKFTELYSVAVTYDISDLKKICMLRLYS</sequence>
<protein>
    <submittedName>
        <fullName evidence="3">Speckle-type POZ protein-like B</fullName>
    </submittedName>
</protein>
<dbReference type="STRING" id="407821.A0A087TIW5"/>
<evidence type="ECO:0000313" key="4">
    <source>
        <dbReference type="Proteomes" id="UP000054359"/>
    </source>
</evidence>
<feature type="domain" description="MATH" evidence="2">
    <location>
        <begin position="22"/>
        <end position="142"/>
    </location>
</feature>
<feature type="non-terminal residue" evidence="3">
    <location>
        <position position="509"/>
    </location>
</feature>
<evidence type="ECO:0000259" key="2">
    <source>
        <dbReference type="PROSITE" id="PS50144"/>
    </source>
</evidence>
<dbReference type="EMBL" id="KK115404">
    <property type="protein sequence ID" value="KFM65054.1"/>
    <property type="molecule type" value="Genomic_DNA"/>
</dbReference>
<gene>
    <name evidence="3" type="ORF">X975_22001</name>
</gene>
<dbReference type="PROSITE" id="PS50097">
    <property type="entry name" value="BTB"/>
    <property type="match status" value="2"/>
</dbReference>
<dbReference type="Pfam" id="PF00651">
    <property type="entry name" value="BTB"/>
    <property type="match status" value="2"/>
</dbReference>
<dbReference type="CDD" id="cd00121">
    <property type="entry name" value="MATH"/>
    <property type="match status" value="1"/>
</dbReference>
<dbReference type="SUPFAM" id="SSF54695">
    <property type="entry name" value="POZ domain"/>
    <property type="match status" value="2"/>
</dbReference>
<feature type="domain" description="BTB" evidence="1">
    <location>
        <begin position="165"/>
        <end position="227"/>
    </location>
</feature>
<keyword evidence="4" id="KW-1185">Reference proteome</keyword>
<dbReference type="InterPro" id="IPR011333">
    <property type="entry name" value="SKP1/BTB/POZ_sf"/>
</dbReference>
<dbReference type="PANTHER" id="PTHR24413">
    <property type="entry name" value="SPECKLE-TYPE POZ PROTEIN"/>
    <property type="match status" value="1"/>
</dbReference>
<dbReference type="InterPro" id="IPR000210">
    <property type="entry name" value="BTB/POZ_dom"/>
</dbReference>
<organism evidence="3 4">
    <name type="scientific">Stegodyphus mimosarum</name>
    <name type="common">African social velvet spider</name>
    <dbReference type="NCBI Taxonomy" id="407821"/>
    <lineage>
        <taxon>Eukaryota</taxon>
        <taxon>Metazoa</taxon>
        <taxon>Ecdysozoa</taxon>
        <taxon>Arthropoda</taxon>
        <taxon>Chelicerata</taxon>
        <taxon>Arachnida</taxon>
        <taxon>Araneae</taxon>
        <taxon>Araneomorphae</taxon>
        <taxon>Entelegynae</taxon>
        <taxon>Eresoidea</taxon>
        <taxon>Eresidae</taxon>
        <taxon>Stegodyphus</taxon>
    </lineage>
</organism>
<dbReference type="PROSITE" id="PS50144">
    <property type="entry name" value="MATH"/>
    <property type="match status" value="1"/>
</dbReference>
<dbReference type="AlphaFoldDB" id="A0A087TIW5"/>
<evidence type="ECO:0000313" key="3">
    <source>
        <dbReference type="EMBL" id="KFM65054.1"/>
    </source>
</evidence>
<proteinExistence type="predicted"/>
<dbReference type="InterPro" id="IPR008974">
    <property type="entry name" value="TRAF-like"/>
</dbReference>